<organism evidence="2 3">
    <name type="scientific">Holospora undulata HU1</name>
    <dbReference type="NCBI Taxonomy" id="1321371"/>
    <lineage>
        <taxon>Bacteria</taxon>
        <taxon>Pseudomonadati</taxon>
        <taxon>Pseudomonadota</taxon>
        <taxon>Alphaproteobacteria</taxon>
        <taxon>Holosporales</taxon>
        <taxon>Holosporaceae</taxon>
        <taxon>Holospora</taxon>
    </lineage>
</organism>
<proteinExistence type="predicted"/>
<dbReference type="EMBL" id="ARPM03000057">
    <property type="protein sequence ID" value="ETZ05413.1"/>
    <property type="molecule type" value="Genomic_DNA"/>
</dbReference>
<name>A0A061JIJ8_9PROT</name>
<evidence type="ECO:0000313" key="3">
    <source>
        <dbReference type="Proteomes" id="UP000026922"/>
    </source>
</evidence>
<comment type="caution">
    <text evidence="2">The sequence shown here is derived from an EMBL/GenBank/DDBJ whole genome shotgun (WGS) entry which is preliminary data.</text>
</comment>
<dbReference type="InterPro" id="IPR025161">
    <property type="entry name" value="IS402-like_dom"/>
</dbReference>
<dbReference type="Proteomes" id="UP000026922">
    <property type="component" value="Unassembled WGS sequence"/>
</dbReference>
<protein>
    <recommendedName>
        <fullName evidence="1">Insertion element IS402-like domain-containing protein</fullName>
    </recommendedName>
</protein>
<feature type="domain" description="Insertion element IS402-like" evidence="1">
    <location>
        <begin position="15"/>
        <end position="63"/>
    </location>
</feature>
<gene>
    <name evidence="2" type="ORF">K737_300151</name>
</gene>
<keyword evidence="3" id="KW-1185">Reference proteome</keyword>
<dbReference type="Pfam" id="PF13340">
    <property type="entry name" value="DUF4096"/>
    <property type="match status" value="1"/>
</dbReference>
<dbReference type="RefSeq" id="WP_006295061.1">
    <property type="nucleotide sequence ID" value="NZ_ARPM03000057.1"/>
</dbReference>
<dbReference type="AlphaFoldDB" id="A0A061JIJ8"/>
<reference evidence="2 3" key="1">
    <citation type="journal article" date="2013" name="Genome Announc.">
        <title>Draft Genome Sequence of Holospora undulata Strain HU1, a Micronucleus-Specific Symbiont of the Ciliate Paramecium caudatum.</title>
        <authorList>
            <person name="Dohra H."/>
            <person name="Suzuki H."/>
            <person name="Suzuki T."/>
            <person name="Tanaka K."/>
            <person name="Fujishima M."/>
        </authorList>
    </citation>
    <scope>NUCLEOTIDE SEQUENCE [LARGE SCALE GENOMIC DNA]</scope>
    <source>
        <strain evidence="2 3">HU1</strain>
    </source>
</reference>
<evidence type="ECO:0000313" key="2">
    <source>
        <dbReference type="EMBL" id="ETZ05413.1"/>
    </source>
</evidence>
<accession>A0A061JIJ8</accession>
<sequence length="68" mass="8119">MNYPSDLRERDVIKHHFDSGNYGNKSKYNKKEGVNEVFYIIKSGCQWRMRPKDFPPYFTVHCFIDDVG</sequence>
<evidence type="ECO:0000259" key="1">
    <source>
        <dbReference type="Pfam" id="PF13340"/>
    </source>
</evidence>